<feature type="region of interest" description="Disordered" evidence="1">
    <location>
        <begin position="77"/>
        <end position="98"/>
    </location>
</feature>
<keyword evidence="2" id="KW-1133">Transmembrane helix</keyword>
<keyword evidence="4" id="KW-1185">Reference proteome</keyword>
<dbReference type="Proteomes" id="UP001519295">
    <property type="component" value="Unassembled WGS sequence"/>
</dbReference>
<sequence>MRRRRREPVQVVTDLREPLAVEHGRRIRIRLVAMTVWIAGAILAGTQWRDGWTATTILLASGPGLWMVWWLLATPRDRGSREPVHRSGPRQLPGPPDG</sequence>
<dbReference type="RefSeq" id="WP_210027344.1">
    <property type="nucleotide sequence ID" value="NZ_JAGINU010000001.1"/>
</dbReference>
<feature type="transmembrane region" description="Helical" evidence="2">
    <location>
        <begin position="52"/>
        <end position="72"/>
    </location>
</feature>
<name>A0ABS4VTG4_9PSEU</name>
<keyword evidence="2" id="KW-0812">Transmembrane</keyword>
<evidence type="ECO:0000313" key="4">
    <source>
        <dbReference type="Proteomes" id="UP001519295"/>
    </source>
</evidence>
<evidence type="ECO:0000256" key="1">
    <source>
        <dbReference type="SAM" id="MobiDB-lite"/>
    </source>
</evidence>
<accession>A0ABS4VTG4</accession>
<protein>
    <recommendedName>
        <fullName evidence="5">DUF3099 family protein</fullName>
    </recommendedName>
</protein>
<dbReference type="EMBL" id="JAGINU010000001">
    <property type="protein sequence ID" value="MBP2367218.1"/>
    <property type="molecule type" value="Genomic_DNA"/>
</dbReference>
<reference evidence="3 4" key="1">
    <citation type="submission" date="2021-03" db="EMBL/GenBank/DDBJ databases">
        <title>Sequencing the genomes of 1000 actinobacteria strains.</title>
        <authorList>
            <person name="Klenk H.-P."/>
        </authorList>
    </citation>
    <scope>NUCLEOTIDE SEQUENCE [LARGE SCALE GENOMIC DNA]</scope>
    <source>
        <strain evidence="3 4">DSM 45256</strain>
    </source>
</reference>
<organism evidence="3 4">
    <name type="scientific">Pseudonocardia parietis</name>
    <dbReference type="NCBI Taxonomy" id="570936"/>
    <lineage>
        <taxon>Bacteria</taxon>
        <taxon>Bacillati</taxon>
        <taxon>Actinomycetota</taxon>
        <taxon>Actinomycetes</taxon>
        <taxon>Pseudonocardiales</taxon>
        <taxon>Pseudonocardiaceae</taxon>
        <taxon>Pseudonocardia</taxon>
    </lineage>
</organism>
<feature type="transmembrane region" description="Helical" evidence="2">
    <location>
        <begin position="29"/>
        <end position="46"/>
    </location>
</feature>
<proteinExistence type="predicted"/>
<comment type="caution">
    <text evidence="3">The sequence shown here is derived from an EMBL/GenBank/DDBJ whole genome shotgun (WGS) entry which is preliminary data.</text>
</comment>
<evidence type="ECO:0008006" key="5">
    <source>
        <dbReference type="Google" id="ProtNLM"/>
    </source>
</evidence>
<evidence type="ECO:0000313" key="3">
    <source>
        <dbReference type="EMBL" id="MBP2367218.1"/>
    </source>
</evidence>
<gene>
    <name evidence="3" type="ORF">JOF36_002914</name>
</gene>
<evidence type="ECO:0000256" key="2">
    <source>
        <dbReference type="SAM" id="Phobius"/>
    </source>
</evidence>
<keyword evidence="2" id="KW-0472">Membrane</keyword>